<proteinExistence type="predicted"/>
<evidence type="ECO:0000256" key="1">
    <source>
        <dbReference type="SAM" id="MobiDB-lite"/>
    </source>
</evidence>
<feature type="region of interest" description="Disordered" evidence="1">
    <location>
        <begin position="45"/>
        <end position="111"/>
    </location>
</feature>
<evidence type="ECO:0000313" key="2">
    <source>
        <dbReference type="EMBL" id="GAJ28009.1"/>
    </source>
</evidence>
<evidence type="ECO:0008006" key="4">
    <source>
        <dbReference type="Google" id="ProtNLM"/>
    </source>
</evidence>
<dbReference type="RefSeq" id="WP_042056063.1">
    <property type="nucleotide sequence ID" value="NZ_BAND01000011.1"/>
</dbReference>
<evidence type="ECO:0000313" key="3">
    <source>
        <dbReference type="Proteomes" id="UP000019760"/>
    </source>
</evidence>
<dbReference type="OrthoDB" id="9811127at2"/>
<sequence>MENPLDPSRRTKARIIAKAKEMWEADGKPACGPEAYREAATDMIGMEMSGPGGQMPVDPAVPLGPEGQPVEEAWLQENLGDPGGSMNELGDKREVPFATRAEEEKALKDEA</sequence>
<protein>
    <recommendedName>
        <fullName evidence="4">DUF2934 domain-containing protein</fullName>
    </recommendedName>
</protein>
<comment type="caution">
    <text evidence="2">The sequence shown here is derived from an EMBL/GenBank/DDBJ whole genome shotgun (WGS) entry which is preliminary data.</text>
</comment>
<gene>
    <name evidence="2" type="ORF">Amme_011_109</name>
</gene>
<accession>A0A023D1P6</accession>
<organism evidence="2 3">
    <name type="scientific">Acidomonas methanolica NBRC 104435</name>
    <dbReference type="NCBI Taxonomy" id="1231351"/>
    <lineage>
        <taxon>Bacteria</taxon>
        <taxon>Pseudomonadati</taxon>
        <taxon>Pseudomonadota</taxon>
        <taxon>Alphaproteobacteria</taxon>
        <taxon>Acetobacterales</taxon>
        <taxon>Acetobacteraceae</taxon>
        <taxon>Acidomonas</taxon>
    </lineage>
</organism>
<feature type="compositionally biased region" description="Basic and acidic residues" evidence="1">
    <location>
        <begin position="89"/>
        <end position="111"/>
    </location>
</feature>
<reference evidence="3" key="1">
    <citation type="journal article" date="2014" name="FEMS Microbiol. Lett.">
        <title>Draft Genomic DNA Sequence of the Facultatively Methylotrophic Bacterium Acidomonas methanolica type strain MB58.</title>
        <authorList>
            <person name="Higashiura N."/>
            <person name="Hadano H."/>
            <person name="Hirakawa H."/>
            <person name="Matsutani M."/>
            <person name="Takabe S."/>
            <person name="Matsushita K."/>
            <person name="Azuma Y."/>
        </authorList>
    </citation>
    <scope>NUCLEOTIDE SEQUENCE [LARGE SCALE GENOMIC DNA]</scope>
    <source>
        <strain evidence="3">MB58</strain>
    </source>
</reference>
<dbReference type="EMBL" id="BAND01000011">
    <property type="protein sequence ID" value="GAJ28009.1"/>
    <property type="molecule type" value="Genomic_DNA"/>
</dbReference>
<name>A0A023D1P6_ACIMT</name>
<reference evidence="2 3" key="2">
    <citation type="journal article" date="2014" name="FEMS Microbiol. Lett.">
        <title>Draft genomic DNA sequence of the facultatively methylotrophic bacterium Acidomonas methanolica type strain MB58.</title>
        <authorList>
            <person name="Higashiura N."/>
            <person name="Hadano H."/>
            <person name="Hirakawa H."/>
            <person name="Matsutani M."/>
            <person name="Takabe S."/>
            <person name="Matsushita K."/>
            <person name="Azuma Y."/>
        </authorList>
    </citation>
    <scope>NUCLEOTIDE SEQUENCE [LARGE SCALE GENOMIC DNA]</scope>
    <source>
        <strain evidence="2 3">MB58</strain>
    </source>
</reference>
<dbReference type="Proteomes" id="UP000019760">
    <property type="component" value="Unassembled WGS sequence"/>
</dbReference>
<keyword evidence="3" id="KW-1185">Reference proteome</keyword>
<dbReference type="AlphaFoldDB" id="A0A023D1P6"/>